<sequence length="242" mass="27433">VSLFESFVESVTVLSVFMCLLLMAIPFNLPSNEETENNYMMMDQLLADLYSILRQILIRPRFNQPPARESQPSGSQETAASGTGPPDGRNIPLDRRILNLPDLVLSSLASSSVASAVHARRAEAPTARRRRRRKHPRCCKPVCHRQPEDVRIPSTIPHAITPEATRVNAPAESWLLVGEELRKIAEEFRSFRKNEPDVKPEKDGQLKVELKTSFLFSLLFPVSVGWTTVIFLVGWRFLMKQR</sequence>
<feature type="region of interest" description="Disordered" evidence="1">
    <location>
        <begin position="116"/>
        <end position="137"/>
    </location>
</feature>
<name>A0A1B6D4H5_9HEMI</name>
<feature type="compositionally biased region" description="Polar residues" evidence="1">
    <location>
        <begin position="70"/>
        <end position="81"/>
    </location>
</feature>
<feature type="non-terminal residue" evidence="3">
    <location>
        <position position="1"/>
    </location>
</feature>
<reference evidence="3" key="1">
    <citation type="submission" date="2015-12" db="EMBL/GenBank/DDBJ databases">
        <title>De novo transcriptome assembly of four potential Pierce s Disease insect vectors from Arizona vineyards.</title>
        <authorList>
            <person name="Tassone E.E."/>
        </authorList>
    </citation>
    <scope>NUCLEOTIDE SEQUENCE</scope>
</reference>
<accession>A0A1B6D4H5</accession>
<keyword evidence="2" id="KW-0812">Transmembrane</keyword>
<dbReference type="AlphaFoldDB" id="A0A1B6D4H5"/>
<feature type="transmembrane region" description="Helical" evidence="2">
    <location>
        <begin position="214"/>
        <end position="238"/>
    </location>
</feature>
<evidence type="ECO:0000313" key="3">
    <source>
        <dbReference type="EMBL" id="JAS20543.1"/>
    </source>
</evidence>
<proteinExistence type="predicted"/>
<gene>
    <name evidence="3" type="ORF">g.16656</name>
</gene>
<keyword evidence="2" id="KW-0472">Membrane</keyword>
<protein>
    <submittedName>
        <fullName evidence="3">Uncharacterized protein</fullName>
    </submittedName>
</protein>
<feature type="compositionally biased region" description="Basic residues" evidence="1">
    <location>
        <begin position="127"/>
        <end position="137"/>
    </location>
</feature>
<evidence type="ECO:0000256" key="1">
    <source>
        <dbReference type="SAM" id="MobiDB-lite"/>
    </source>
</evidence>
<evidence type="ECO:0000256" key="2">
    <source>
        <dbReference type="SAM" id="Phobius"/>
    </source>
</evidence>
<feature type="transmembrane region" description="Helical" evidence="2">
    <location>
        <begin position="7"/>
        <end position="29"/>
    </location>
</feature>
<organism evidence="3">
    <name type="scientific">Clastoptera arizonana</name>
    <name type="common">Arizona spittle bug</name>
    <dbReference type="NCBI Taxonomy" id="38151"/>
    <lineage>
        <taxon>Eukaryota</taxon>
        <taxon>Metazoa</taxon>
        <taxon>Ecdysozoa</taxon>
        <taxon>Arthropoda</taxon>
        <taxon>Hexapoda</taxon>
        <taxon>Insecta</taxon>
        <taxon>Pterygota</taxon>
        <taxon>Neoptera</taxon>
        <taxon>Paraneoptera</taxon>
        <taxon>Hemiptera</taxon>
        <taxon>Auchenorrhyncha</taxon>
        <taxon>Cercopoidea</taxon>
        <taxon>Clastopteridae</taxon>
        <taxon>Clastoptera</taxon>
    </lineage>
</organism>
<feature type="region of interest" description="Disordered" evidence="1">
    <location>
        <begin position="64"/>
        <end position="92"/>
    </location>
</feature>
<keyword evidence="2" id="KW-1133">Transmembrane helix</keyword>
<dbReference type="EMBL" id="GEDC01016755">
    <property type="protein sequence ID" value="JAS20543.1"/>
    <property type="molecule type" value="Transcribed_RNA"/>
</dbReference>